<organism evidence="7 8">
    <name type="scientific">Marinobacter daepoensis</name>
    <dbReference type="NCBI Taxonomy" id="262077"/>
    <lineage>
        <taxon>Bacteria</taxon>
        <taxon>Pseudomonadati</taxon>
        <taxon>Pseudomonadota</taxon>
        <taxon>Gammaproteobacteria</taxon>
        <taxon>Pseudomonadales</taxon>
        <taxon>Marinobacteraceae</taxon>
        <taxon>Marinobacter</taxon>
    </lineage>
</organism>
<evidence type="ECO:0000256" key="6">
    <source>
        <dbReference type="SAM" id="Phobius"/>
    </source>
</evidence>
<dbReference type="Proteomes" id="UP000664344">
    <property type="component" value="Unassembled WGS sequence"/>
</dbReference>
<dbReference type="PANTHER" id="PTHR30213">
    <property type="entry name" value="INNER MEMBRANE PROTEIN YHJD"/>
    <property type="match status" value="1"/>
</dbReference>
<evidence type="ECO:0000313" key="8">
    <source>
        <dbReference type="Proteomes" id="UP000664344"/>
    </source>
</evidence>
<protein>
    <submittedName>
        <fullName evidence="7">YihY/virulence factor BrkB family protein</fullName>
    </submittedName>
</protein>
<feature type="transmembrane region" description="Helical" evidence="6">
    <location>
        <begin position="117"/>
        <end position="136"/>
    </location>
</feature>
<accession>A0ABS3BGD3</accession>
<dbReference type="RefSeq" id="WP_206557887.1">
    <property type="nucleotide sequence ID" value="NZ_JAFKDB010000019.1"/>
</dbReference>
<feature type="transmembrane region" description="Helical" evidence="6">
    <location>
        <begin position="58"/>
        <end position="80"/>
    </location>
</feature>
<keyword evidence="2" id="KW-1003">Cell membrane</keyword>
<evidence type="ECO:0000256" key="1">
    <source>
        <dbReference type="ARBA" id="ARBA00004651"/>
    </source>
</evidence>
<dbReference type="PANTHER" id="PTHR30213:SF0">
    <property type="entry name" value="UPF0761 MEMBRANE PROTEIN YIHY"/>
    <property type="match status" value="1"/>
</dbReference>
<gene>
    <name evidence="7" type="ORF">JYP53_13435</name>
</gene>
<keyword evidence="4 6" id="KW-1133">Transmembrane helix</keyword>
<evidence type="ECO:0000256" key="3">
    <source>
        <dbReference type="ARBA" id="ARBA00022692"/>
    </source>
</evidence>
<comment type="subcellular location">
    <subcellularLocation>
        <location evidence="1">Cell membrane</location>
        <topology evidence="1">Multi-pass membrane protein</topology>
    </subcellularLocation>
</comment>
<keyword evidence="3 6" id="KW-0812">Transmembrane</keyword>
<feature type="transmembrane region" description="Helical" evidence="6">
    <location>
        <begin position="198"/>
        <end position="225"/>
    </location>
</feature>
<feature type="transmembrane region" description="Helical" evidence="6">
    <location>
        <begin position="264"/>
        <end position="297"/>
    </location>
</feature>
<name>A0ABS3BGD3_9GAMM</name>
<feature type="transmembrane region" description="Helical" evidence="6">
    <location>
        <begin position="232"/>
        <end position="258"/>
    </location>
</feature>
<dbReference type="NCBIfam" id="TIGR00765">
    <property type="entry name" value="yihY_not_rbn"/>
    <property type="match status" value="1"/>
</dbReference>
<dbReference type="EMBL" id="JAFKDB010000019">
    <property type="protein sequence ID" value="MBN7770903.1"/>
    <property type="molecule type" value="Genomic_DNA"/>
</dbReference>
<evidence type="ECO:0000256" key="5">
    <source>
        <dbReference type="ARBA" id="ARBA00023136"/>
    </source>
</evidence>
<feature type="transmembrane region" description="Helical" evidence="6">
    <location>
        <begin position="162"/>
        <end position="186"/>
    </location>
</feature>
<keyword evidence="5 6" id="KW-0472">Membrane</keyword>
<dbReference type="Pfam" id="PF03631">
    <property type="entry name" value="Virul_fac_BrkB"/>
    <property type="match status" value="1"/>
</dbReference>
<keyword evidence="8" id="KW-1185">Reference proteome</keyword>
<evidence type="ECO:0000313" key="7">
    <source>
        <dbReference type="EMBL" id="MBN7770903.1"/>
    </source>
</evidence>
<comment type="caution">
    <text evidence="7">The sequence shown here is derived from an EMBL/GenBank/DDBJ whole genome shotgun (WGS) entry which is preliminary data.</text>
</comment>
<proteinExistence type="predicted"/>
<evidence type="ECO:0000256" key="2">
    <source>
        <dbReference type="ARBA" id="ARBA00022475"/>
    </source>
</evidence>
<reference evidence="7 8" key="1">
    <citation type="submission" date="2021-02" db="EMBL/GenBank/DDBJ databases">
        <title>PHA producing bacteria isolated from coastal sediment in Guangdong, Shenzhen.</title>
        <authorList>
            <person name="Zheng W."/>
            <person name="Yu S."/>
            <person name="Huang Y."/>
        </authorList>
    </citation>
    <scope>NUCLEOTIDE SEQUENCE [LARGE SCALE GENOMIC DNA]</scope>
    <source>
        <strain evidence="7 8">TN21-5</strain>
    </source>
</reference>
<sequence length="451" mass="49711">MASFQMKERLQAAEDWILSNPNPPQRWPWTWLYKVGRSVYALARDVISGQLTLHAMSLVYTTLLSIVPLLALSFSVLKALGVHQKMEPFLFQFFQPMGPQGIEVAERILGFVDNMKVGVLGSVGLALLVYTVISLVQKIERSFNMIWRVPEMRSMAQRFSNYLSVIMVGPLLMVSAIGVTATIFASDVAQNLMAIEPFGSLIVFASRFTPFFLVVGAFTFVYIFIPNTRVKLRFAFIAGLVAGVSWQAGGMLFASFVAGSAKYAAIYSGFAVGIILLIWTYLNWMILLLGASLAFYLQNPGAVSKRRNVQQAPELQERVGLALMWMVARPFSRGEPAPQQEWLEQQLRVPGEVTRRISDKLIRAGLLSLAGENGDRLVPGCALDIITVGSVLRAIRRDEDRVVDRLPAEAMPVELIKLTPAGGDVSFASLLKTGVEPETTPGDAPVSRAHL</sequence>
<evidence type="ECO:0000256" key="4">
    <source>
        <dbReference type="ARBA" id="ARBA00022989"/>
    </source>
</evidence>
<dbReference type="InterPro" id="IPR017039">
    <property type="entry name" value="Virul_fac_BrkB"/>
</dbReference>